<protein>
    <recommendedName>
        <fullName evidence="9">Carboxylic ester hydrolase</fullName>
        <ecNumber evidence="9">3.1.1.-</ecNumber>
    </recommendedName>
</protein>
<keyword evidence="5 9" id="KW-0378">Hydrolase</keyword>
<evidence type="ECO:0000256" key="4">
    <source>
        <dbReference type="ARBA" id="ARBA00022729"/>
    </source>
</evidence>
<keyword evidence="3 9" id="KW-0964">Secreted</keyword>
<dbReference type="GO" id="GO:0005576">
    <property type="term" value="C:extracellular region"/>
    <property type="evidence" value="ECO:0007669"/>
    <property type="project" value="UniProtKB-SubCell"/>
</dbReference>
<dbReference type="AlphaFoldDB" id="A0AAD9S372"/>
<comment type="function">
    <text evidence="9">Esterase involved in the hydrolysis of xylan, a major structural heterogeneous polysaccharide found in plant biomass representing the second most abundant polysaccharide in the biosphere, after cellulose.</text>
</comment>
<evidence type="ECO:0000256" key="1">
    <source>
        <dbReference type="ARBA" id="ARBA00004613"/>
    </source>
</evidence>
<dbReference type="PANTHER" id="PTHR43037:SF3">
    <property type="entry name" value="FERULOYL ESTERASE B"/>
    <property type="match status" value="1"/>
</dbReference>
<sequence>MASLARFITAVAALATTAQAASLQQVTEFGANTSGTKMYLYVPDSLSSAGNNTSAPVIVAIHYCTGTAEAYFSATPYPTLAEQYGFIVIYPESPYEGTCWDVSSQEALTHGGGADTSSIAEMVAHTISTYGADSSRVFVTGSSSGAMMTNVLAATYPDVFKAATVYSGVPAGCFYTGTVDGWNSTCSSGESIHTQKEWADTALAMYPDYTGPRPKMLIFHGTADTALLPQNFNETIKQWTGVFGYSDIPEQTLEQTPSAAYTKYVYGDNVVGIYGTGIGHTVPVMGDEDMAWFGIANTTAASKRKFRVF</sequence>
<dbReference type="InterPro" id="IPR050955">
    <property type="entry name" value="Plant_Biomass_Hydrol_Est"/>
</dbReference>
<dbReference type="InterPro" id="IPR029058">
    <property type="entry name" value="AB_hydrolase_fold"/>
</dbReference>
<keyword evidence="8 9" id="KW-0624">Polysaccharide degradation</keyword>
<dbReference type="EMBL" id="JAUJFL010000010">
    <property type="protein sequence ID" value="KAK2597285.1"/>
    <property type="molecule type" value="Genomic_DNA"/>
</dbReference>
<evidence type="ECO:0000256" key="9">
    <source>
        <dbReference type="RuleBase" id="RU367147"/>
    </source>
</evidence>
<evidence type="ECO:0000256" key="5">
    <source>
        <dbReference type="ARBA" id="ARBA00022801"/>
    </source>
</evidence>
<comment type="subcellular location">
    <subcellularLocation>
        <location evidence="1 9">Secreted</location>
    </subcellularLocation>
</comment>
<evidence type="ECO:0000256" key="7">
    <source>
        <dbReference type="ARBA" id="ARBA00023277"/>
    </source>
</evidence>
<evidence type="ECO:0000313" key="10">
    <source>
        <dbReference type="EMBL" id="KAK2597285.1"/>
    </source>
</evidence>
<comment type="similarity">
    <text evidence="9">Belongs to the carbohydrate esterase 1 (CE1) family.</text>
</comment>
<organism evidence="10 11">
    <name type="scientific">Phomopsis amygdali</name>
    <name type="common">Fusicoccum amygdali</name>
    <dbReference type="NCBI Taxonomy" id="1214568"/>
    <lineage>
        <taxon>Eukaryota</taxon>
        <taxon>Fungi</taxon>
        <taxon>Dikarya</taxon>
        <taxon>Ascomycota</taxon>
        <taxon>Pezizomycotina</taxon>
        <taxon>Sordariomycetes</taxon>
        <taxon>Sordariomycetidae</taxon>
        <taxon>Diaporthales</taxon>
        <taxon>Diaporthaceae</taxon>
        <taxon>Diaporthe</taxon>
    </lineage>
</organism>
<keyword evidence="7 9" id="KW-0119">Carbohydrate metabolism</keyword>
<feature type="signal peptide" evidence="9">
    <location>
        <begin position="1"/>
        <end position="20"/>
    </location>
</feature>
<gene>
    <name evidence="10" type="ORF">N8I77_013145</name>
</gene>
<proteinExistence type="inferred from homology"/>
<reference evidence="10" key="1">
    <citation type="submission" date="2023-06" db="EMBL/GenBank/DDBJ databases">
        <authorList>
            <person name="Noh H."/>
        </authorList>
    </citation>
    <scope>NUCLEOTIDE SEQUENCE</scope>
    <source>
        <strain evidence="10">DUCC20226</strain>
    </source>
</reference>
<dbReference type="Proteomes" id="UP001265746">
    <property type="component" value="Unassembled WGS sequence"/>
</dbReference>
<dbReference type="NCBIfam" id="TIGR01840">
    <property type="entry name" value="esterase_phb"/>
    <property type="match status" value="1"/>
</dbReference>
<accession>A0AAD9S372</accession>
<keyword evidence="4 9" id="KW-0732">Signal</keyword>
<feature type="chain" id="PRO_5041782988" description="Carboxylic ester hydrolase" evidence="9">
    <location>
        <begin position="21"/>
        <end position="309"/>
    </location>
</feature>
<dbReference type="Pfam" id="PF10503">
    <property type="entry name" value="Esterase_PHB"/>
    <property type="match status" value="1"/>
</dbReference>
<dbReference type="GO" id="GO:0052689">
    <property type="term" value="F:carboxylic ester hydrolase activity"/>
    <property type="evidence" value="ECO:0007669"/>
    <property type="project" value="UniProtKB-KW"/>
</dbReference>
<keyword evidence="6" id="KW-0325">Glycoprotein</keyword>
<evidence type="ECO:0000256" key="2">
    <source>
        <dbReference type="ARBA" id="ARBA00022487"/>
    </source>
</evidence>
<dbReference type="PANTHER" id="PTHR43037">
    <property type="entry name" value="UNNAMED PRODUCT-RELATED"/>
    <property type="match status" value="1"/>
</dbReference>
<evidence type="ECO:0000256" key="8">
    <source>
        <dbReference type="ARBA" id="ARBA00023326"/>
    </source>
</evidence>
<evidence type="ECO:0000256" key="3">
    <source>
        <dbReference type="ARBA" id="ARBA00022525"/>
    </source>
</evidence>
<evidence type="ECO:0000256" key="6">
    <source>
        <dbReference type="ARBA" id="ARBA00023180"/>
    </source>
</evidence>
<keyword evidence="2 9" id="KW-0719">Serine esterase</keyword>
<dbReference type="Gene3D" id="3.40.50.1820">
    <property type="entry name" value="alpha/beta hydrolase"/>
    <property type="match status" value="1"/>
</dbReference>
<keyword evidence="11" id="KW-1185">Reference proteome</keyword>
<dbReference type="GO" id="GO:0045493">
    <property type="term" value="P:xylan catabolic process"/>
    <property type="evidence" value="ECO:0007669"/>
    <property type="project" value="UniProtKB-UniRule"/>
</dbReference>
<comment type="caution">
    <text evidence="10">The sequence shown here is derived from an EMBL/GenBank/DDBJ whole genome shotgun (WGS) entry which is preliminary data.</text>
</comment>
<evidence type="ECO:0000313" key="11">
    <source>
        <dbReference type="Proteomes" id="UP001265746"/>
    </source>
</evidence>
<name>A0AAD9S372_PHOAM</name>
<dbReference type="SUPFAM" id="SSF53474">
    <property type="entry name" value="alpha/beta-Hydrolases"/>
    <property type="match status" value="2"/>
</dbReference>
<dbReference type="InterPro" id="IPR010126">
    <property type="entry name" value="Esterase_phb"/>
</dbReference>
<dbReference type="EC" id="3.1.1.-" evidence="9"/>